<accession>A0ABS2PGU7</accession>
<evidence type="ECO:0000313" key="2">
    <source>
        <dbReference type="Proteomes" id="UP000741863"/>
    </source>
</evidence>
<reference evidence="1 2" key="1">
    <citation type="submission" date="2021-01" db="EMBL/GenBank/DDBJ databases">
        <title>Genomic Encyclopedia of Type Strains, Phase IV (KMG-IV): sequencing the most valuable type-strain genomes for metagenomic binning, comparative biology and taxonomic classification.</title>
        <authorList>
            <person name="Goeker M."/>
        </authorList>
    </citation>
    <scope>NUCLEOTIDE SEQUENCE [LARGE SCALE GENOMIC DNA]</scope>
    <source>
        <strain evidence="1 2">DSM 25540</strain>
    </source>
</reference>
<sequence>MKVFKMNDYDWVAAENEKQAKEHYEFETGFSDIEIEEDFEGEVSLDETMLISVDDLPNEVQKKALVMERIHGVLWVRKSFSWMIEQDKITKPCIIASTEC</sequence>
<dbReference type="Proteomes" id="UP000741863">
    <property type="component" value="Unassembled WGS sequence"/>
</dbReference>
<dbReference type="EMBL" id="JAFBEC010000009">
    <property type="protein sequence ID" value="MBM7634048.1"/>
    <property type="molecule type" value="Genomic_DNA"/>
</dbReference>
<organism evidence="1 2">
    <name type="scientific">Geomicrobium sediminis</name>
    <dbReference type="NCBI Taxonomy" id="1347788"/>
    <lineage>
        <taxon>Bacteria</taxon>
        <taxon>Bacillati</taxon>
        <taxon>Bacillota</taxon>
        <taxon>Bacilli</taxon>
        <taxon>Bacillales</taxon>
        <taxon>Geomicrobium</taxon>
    </lineage>
</organism>
<name>A0ABS2PGU7_9BACL</name>
<proteinExistence type="predicted"/>
<evidence type="ECO:0000313" key="1">
    <source>
        <dbReference type="EMBL" id="MBM7634048.1"/>
    </source>
</evidence>
<gene>
    <name evidence="1" type="ORF">JOD17_003148</name>
</gene>
<comment type="caution">
    <text evidence="1">The sequence shown here is derived from an EMBL/GenBank/DDBJ whole genome shotgun (WGS) entry which is preliminary data.</text>
</comment>
<keyword evidence="2" id="KW-1185">Reference proteome</keyword>
<dbReference type="RefSeq" id="WP_420827944.1">
    <property type="nucleotide sequence ID" value="NZ_JAFBEC010000009.1"/>
</dbReference>
<protein>
    <submittedName>
        <fullName evidence="1">Uncharacterized protein</fullName>
    </submittedName>
</protein>